<keyword evidence="3" id="KW-1185">Reference proteome</keyword>
<sequence>MISNNSHIKTKTLKSVGVCRDGNYTSVRGRLSACVPDVAMAPNANTHLLTARDYMYANNAHAPPTQHAPPTHLAPPPAPAPAPSLRLRPRAEYGGGLQLDLGDGATHTPRPGQFSSHPHTYLNIYKSRVTMFVLNGLLNHLTDYNKIRTPCAVRSNLRDRIALSCVRSRNDDDELRAAIELSVIRAYSSLAGASAARSRHYADLLPPDFGGVRSRATPSPSSVSAGSVGNMGSVGSMSGVGNVGGVGMPGAALARRRIDRLTPPPRLSGEL</sequence>
<accession>A0A0N1IPY0</accession>
<proteinExistence type="predicted"/>
<dbReference type="STRING" id="76193.A0A0N1IPY0"/>
<reference evidence="2 3" key="1">
    <citation type="journal article" date="2015" name="Nat. Commun.">
        <title>Outbred genome sequencing and CRISPR/Cas9 gene editing in butterflies.</title>
        <authorList>
            <person name="Li X."/>
            <person name="Fan D."/>
            <person name="Zhang W."/>
            <person name="Liu G."/>
            <person name="Zhang L."/>
            <person name="Zhao L."/>
            <person name="Fang X."/>
            <person name="Chen L."/>
            <person name="Dong Y."/>
            <person name="Chen Y."/>
            <person name="Ding Y."/>
            <person name="Zhao R."/>
            <person name="Feng M."/>
            <person name="Zhu Y."/>
            <person name="Feng Y."/>
            <person name="Jiang X."/>
            <person name="Zhu D."/>
            <person name="Xiang H."/>
            <person name="Feng X."/>
            <person name="Li S."/>
            <person name="Wang J."/>
            <person name="Zhang G."/>
            <person name="Kronforst M.R."/>
            <person name="Wang W."/>
        </authorList>
    </citation>
    <scope>NUCLEOTIDE SEQUENCE [LARGE SCALE GENOMIC DNA]</scope>
    <source>
        <strain evidence="2">Ya'a_city_454_Pm</strain>
        <tissue evidence="2">Whole body</tissue>
    </source>
</reference>
<feature type="compositionally biased region" description="Pro residues" evidence="1">
    <location>
        <begin position="72"/>
        <end position="82"/>
    </location>
</feature>
<dbReference type="EMBL" id="KQ460140">
    <property type="protein sequence ID" value="KPJ17503.1"/>
    <property type="molecule type" value="Genomic_DNA"/>
</dbReference>
<evidence type="ECO:0000313" key="2">
    <source>
        <dbReference type="EMBL" id="KPJ17503.1"/>
    </source>
</evidence>
<feature type="compositionally biased region" description="Low complexity" evidence="1">
    <location>
        <begin position="60"/>
        <end position="71"/>
    </location>
</feature>
<gene>
    <name evidence="2" type="ORF">RR48_01991</name>
</gene>
<evidence type="ECO:0000256" key="1">
    <source>
        <dbReference type="SAM" id="MobiDB-lite"/>
    </source>
</evidence>
<name>A0A0N1IPY0_PAPMA</name>
<dbReference type="InParanoid" id="A0A0N1IPY0"/>
<dbReference type="Proteomes" id="UP000053240">
    <property type="component" value="Unassembled WGS sequence"/>
</dbReference>
<evidence type="ECO:0000313" key="3">
    <source>
        <dbReference type="Proteomes" id="UP000053240"/>
    </source>
</evidence>
<feature type="region of interest" description="Disordered" evidence="1">
    <location>
        <begin position="60"/>
        <end position="86"/>
    </location>
</feature>
<dbReference type="AlphaFoldDB" id="A0A0N1IPY0"/>
<protein>
    <submittedName>
        <fullName evidence="2">Uncharacterized protein</fullName>
    </submittedName>
</protein>
<organism evidence="2 3">
    <name type="scientific">Papilio machaon</name>
    <name type="common">Old World swallowtail butterfly</name>
    <dbReference type="NCBI Taxonomy" id="76193"/>
    <lineage>
        <taxon>Eukaryota</taxon>
        <taxon>Metazoa</taxon>
        <taxon>Ecdysozoa</taxon>
        <taxon>Arthropoda</taxon>
        <taxon>Hexapoda</taxon>
        <taxon>Insecta</taxon>
        <taxon>Pterygota</taxon>
        <taxon>Neoptera</taxon>
        <taxon>Endopterygota</taxon>
        <taxon>Lepidoptera</taxon>
        <taxon>Glossata</taxon>
        <taxon>Ditrysia</taxon>
        <taxon>Papilionoidea</taxon>
        <taxon>Papilionidae</taxon>
        <taxon>Papilioninae</taxon>
        <taxon>Papilio</taxon>
    </lineage>
</organism>